<feature type="domain" description="PDZ" evidence="15">
    <location>
        <begin position="58"/>
        <end position="141"/>
    </location>
</feature>
<keyword evidence="12" id="KW-0009">Actin-binding</keyword>
<evidence type="ECO:0000256" key="12">
    <source>
        <dbReference type="ARBA" id="ARBA00023203"/>
    </source>
</evidence>
<dbReference type="Pfam" id="PF00595">
    <property type="entry name" value="PDZ"/>
    <property type="match status" value="1"/>
</dbReference>
<dbReference type="SUPFAM" id="SSF50156">
    <property type="entry name" value="PDZ domain-like"/>
    <property type="match status" value="1"/>
</dbReference>
<evidence type="ECO:0000259" key="15">
    <source>
        <dbReference type="PROSITE" id="PS50106"/>
    </source>
</evidence>
<evidence type="ECO:0000313" key="17">
    <source>
        <dbReference type="Proteomes" id="UP001292079"/>
    </source>
</evidence>
<evidence type="ECO:0000256" key="10">
    <source>
        <dbReference type="ARBA" id="ARBA00022949"/>
    </source>
</evidence>
<dbReference type="Gene3D" id="2.30.42.10">
    <property type="match status" value="1"/>
</dbReference>
<keyword evidence="7" id="KW-0677">Repeat</keyword>
<keyword evidence="17" id="KW-1185">Reference proteome</keyword>
<dbReference type="InterPro" id="IPR015482">
    <property type="entry name" value="Syntrophin"/>
</dbReference>
<evidence type="ECO:0008006" key="18">
    <source>
        <dbReference type="Google" id="ProtNLM"/>
    </source>
</evidence>
<evidence type="ECO:0000256" key="8">
    <source>
        <dbReference type="ARBA" id="ARBA00022837"/>
    </source>
</evidence>
<dbReference type="InterPro" id="IPR036034">
    <property type="entry name" value="PDZ_sf"/>
</dbReference>
<dbReference type="Gene3D" id="2.30.29.30">
    <property type="entry name" value="Pleckstrin-homology domain (PH domain)/Phosphotyrosine-binding domain (PTB)"/>
    <property type="match status" value="1"/>
</dbReference>
<keyword evidence="13" id="KW-0206">Cytoskeleton</keyword>
<dbReference type="GO" id="GO:0003779">
    <property type="term" value="F:actin binding"/>
    <property type="evidence" value="ECO:0007669"/>
    <property type="project" value="UniProtKB-KW"/>
</dbReference>
<reference evidence="16" key="1">
    <citation type="submission" date="2022-04" db="EMBL/GenBank/DDBJ databases">
        <authorList>
            <person name="Xu L."/>
            <person name="Lv Z."/>
        </authorList>
    </citation>
    <scope>NUCLEOTIDE SEQUENCE</scope>
    <source>
        <strain evidence="16">LV_2022a</strain>
    </source>
</reference>
<dbReference type="AlphaFoldDB" id="A0AAE1ZKC4"/>
<dbReference type="InterPro" id="IPR041428">
    <property type="entry name" value="PHsplit_syntrophin"/>
</dbReference>
<dbReference type="InterPro" id="IPR011993">
    <property type="entry name" value="PH-like_dom_sf"/>
</dbReference>
<evidence type="ECO:0000256" key="7">
    <source>
        <dbReference type="ARBA" id="ARBA00022737"/>
    </source>
</evidence>
<evidence type="ECO:0000256" key="6">
    <source>
        <dbReference type="ARBA" id="ARBA00022553"/>
    </source>
</evidence>
<dbReference type="GO" id="GO:0016010">
    <property type="term" value="C:dystrophin-associated glycoprotein complex"/>
    <property type="evidence" value="ECO:0007669"/>
    <property type="project" value="TreeGrafter"/>
</dbReference>
<evidence type="ECO:0000256" key="3">
    <source>
        <dbReference type="ARBA" id="ARBA00004282"/>
    </source>
</evidence>
<dbReference type="PANTHER" id="PTHR10554">
    <property type="entry name" value="SYNTROPHIN"/>
    <property type="match status" value="1"/>
</dbReference>
<comment type="caution">
    <text evidence="16">The sequence shown here is derived from an EMBL/GenBank/DDBJ whole genome shotgun (WGS) entry which is preliminary data.</text>
</comment>
<dbReference type="Pfam" id="PF23012">
    <property type="entry name" value="Syntrophin_4th"/>
    <property type="match status" value="1"/>
</dbReference>
<reference evidence="16" key="2">
    <citation type="journal article" date="2023" name="Infect Dis Poverty">
        <title>Chromosome-scale genome of the human blood fluke Schistosoma mekongi and its implications for public health.</title>
        <authorList>
            <person name="Zhou M."/>
            <person name="Xu L."/>
            <person name="Xu D."/>
            <person name="Chen W."/>
            <person name="Khan J."/>
            <person name="Hu Y."/>
            <person name="Huang H."/>
            <person name="Wei H."/>
            <person name="Zhang Y."/>
            <person name="Chusongsang P."/>
            <person name="Tanasarnprasert K."/>
            <person name="Hu X."/>
            <person name="Limpanont Y."/>
            <person name="Lv Z."/>
        </authorList>
    </citation>
    <scope>NUCLEOTIDE SEQUENCE</scope>
    <source>
        <strain evidence="16">LV_2022a</strain>
    </source>
</reference>
<dbReference type="GO" id="GO:0005856">
    <property type="term" value="C:cytoskeleton"/>
    <property type="evidence" value="ECO:0007669"/>
    <property type="project" value="UniProtKB-SubCell"/>
</dbReference>
<comment type="subcellular location">
    <subcellularLocation>
        <location evidence="3">Cell junction</location>
    </subcellularLocation>
    <subcellularLocation>
        <location evidence="2">Cytoplasm</location>
        <location evidence="2">Cytoskeleton</location>
    </subcellularLocation>
    <subcellularLocation>
        <location evidence="1">Endomembrane system</location>
        <topology evidence="1">Peripheral membrane protein</topology>
    </subcellularLocation>
</comment>
<dbReference type="EMBL" id="JALJAT010000001">
    <property type="protein sequence ID" value="KAK4475730.1"/>
    <property type="molecule type" value="Genomic_DNA"/>
</dbReference>
<accession>A0AAE1ZKC4</accession>
<organism evidence="16 17">
    <name type="scientific">Schistosoma mekongi</name>
    <name type="common">Parasitic worm</name>
    <dbReference type="NCBI Taxonomy" id="38744"/>
    <lineage>
        <taxon>Eukaryota</taxon>
        <taxon>Metazoa</taxon>
        <taxon>Spiralia</taxon>
        <taxon>Lophotrochozoa</taxon>
        <taxon>Platyhelminthes</taxon>
        <taxon>Trematoda</taxon>
        <taxon>Digenea</taxon>
        <taxon>Strigeidida</taxon>
        <taxon>Schistosomatoidea</taxon>
        <taxon>Schistosomatidae</taxon>
        <taxon>Schistosoma</taxon>
    </lineage>
</organism>
<comment type="similarity">
    <text evidence="4">Belongs to the syntrophin family.</text>
</comment>
<dbReference type="GO" id="GO:0005198">
    <property type="term" value="F:structural molecule activity"/>
    <property type="evidence" value="ECO:0007669"/>
    <property type="project" value="InterPro"/>
</dbReference>
<evidence type="ECO:0000256" key="5">
    <source>
        <dbReference type="ARBA" id="ARBA00022490"/>
    </source>
</evidence>
<evidence type="ECO:0000256" key="11">
    <source>
        <dbReference type="ARBA" id="ARBA00023136"/>
    </source>
</evidence>
<dbReference type="InterPro" id="IPR001849">
    <property type="entry name" value="PH_domain"/>
</dbReference>
<evidence type="ECO:0000259" key="14">
    <source>
        <dbReference type="PROSITE" id="PS50003"/>
    </source>
</evidence>
<feature type="domain" description="PH" evidence="14">
    <location>
        <begin position="311"/>
        <end position="435"/>
    </location>
</feature>
<evidence type="ECO:0000256" key="1">
    <source>
        <dbReference type="ARBA" id="ARBA00004184"/>
    </source>
</evidence>
<dbReference type="PROSITE" id="PS50106">
    <property type="entry name" value="PDZ"/>
    <property type="match status" value="1"/>
</dbReference>
<evidence type="ECO:0000256" key="13">
    <source>
        <dbReference type="ARBA" id="ARBA00023212"/>
    </source>
</evidence>
<name>A0AAE1ZKC4_SCHME</name>
<dbReference type="SMART" id="SM00233">
    <property type="entry name" value="PH"/>
    <property type="match status" value="2"/>
</dbReference>
<dbReference type="Pfam" id="PF18012">
    <property type="entry name" value="PH_17"/>
    <property type="match status" value="1"/>
</dbReference>
<evidence type="ECO:0000256" key="4">
    <source>
        <dbReference type="ARBA" id="ARBA00010798"/>
    </source>
</evidence>
<evidence type="ECO:0000256" key="2">
    <source>
        <dbReference type="ARBA" id="ARBA00004245"/>
    </source>
</evidence>
<dbReference type="GO" id="GO:0012505">
    <property type="term" value="C:endomembrane system"/>
    <property type="evidence" value="ECO:0007669"/>
    <property type="project" value="UniProtKB-SubCell"/>
</dbReference>
<proteinExistence type="inferred from homology"/>
<dbReference type="InterPro" id="IPR001478">
    <property type="entry name" value="PDZ"/>
</dbReference>
<keyword evidence="10" id="KW-0965">Cell junction</keyword>
<protein>
    <recommendedName>
        <fullName evidence="18">Beta-1-syntrophin</fullName>
    </recommendedName>
</protein>
<keyword evidence="9" id="KW-0112">Calmodulin-binding</keyword>
<evidence type="ECO:0000313" key="16">
    <source>
        <dbReference type="EMBL" id="KAK4475730.1"/>
    </source>
</evidence>
<keyword evidence="11" id="KW-0472">Membrane</keyword>
<dbReference type="InterPro" id="IPR055108">
    <property type="entry name" value="Syntrophin_4th"/>
</dbReference>
<dbReference type="GO" id="GO:0070161">
    <property type="term" value="C:anchoring junction"/>
    <property type="evidence" value="ECO:0007669"/>
    <property type="project" value="UniProtKB-SubCell"/>
</dbReference>
<keyword evidence="6" id="KW-0597">Phosphoprotein</keyword>
<dbReference type="CDD" id="cd06801">
    <property type="entry name" value="PDZ_syntrophin-like"/>
    <property type="match status" value="1"/>
</dbReference>
<dbReference type="Proteomes" id="UP001292079">
    <property type="component" value="Unassembled WGS sequence"/>
</dbReference>
<dbReference type="SUPFAM" id="SSF50729">
    <property type="entry name" value="PH domain-like"/>
    <property type="match status" value="1"/>
</dbReference>
<sequence>MSTQDSLVISGQLEIYLRNTWIPIKATLKHDALIIELEHTLNISSSHHDEDISTAKRLVRITKEELNGLGISIKGGRENKTPILISKIFKGMAAEQTGQLNVGDAILSVNGEDLRNSTHDEAVRALKRAGRIVELEVKHMHEVTPYFRRAVGMETIACSADLSWPTSQLGNLVPFEVNDTTIKNVTTTSSIEHPGRAGGPGVVPLRLTHLVKDLTLPDTTGCCFELHSSDGRRSCLLRAPDAQVARMWFDAIHCKMKIINKSYLAELNRLLPPTQELKQLDWLVELRCTSSDISNRASGHTDDTNGNIVSDILSAGDHTTAHSQFIHTTWKPVFAALSDRDLLLYDTAPTSKEEWANPVQAHPLIATRVVQVDLRKSTLNDSNGQNEIGRRYPPGDMVTFVTRTGSKYGVESHTFAVSTQEDLMTWSNAIIEGAHMAVAAAQEVVITCRWQNYDCRLTLHYDIGLKLISRQLPIGSHSATHGNVTNEHVIWQYQYERLRSTADDGKTILWIDFGPDGEYFELILAVNVALPYGRISNWFQV</sequence>
<keyword evidence="8" id="KW-0106">Calcium</keyword>
<dbReference type="SMART" id="SM00228">
    <property type="entry name" value="PDZ"/>
    <property type="match status" value="1"/>
</dbReference>
<gene>
    <name evidence="16" type="ORF">MN116_000993</name>
</gene>
<evidence type="ECO:0000256" key="9">
    <source>
        <dbReference type="ARBA" id="ARBA00022860"/>
    </source>
</evidence>
<dbReference type="GO" id="GO:0005516">
    <property type="term" value="F:calmodulin binding"/>
    <property type="evidence" value="ECO:0007669"/>
    <property type="project" value="UniProtKB-KW"/>
</dbReference>
<dbReference type="PROSITE" id="PS50003">
    <property type="entry name" value="PH_DOMAIN"/>
    <property type="match status" value="1"/>
</dbReference>
<dbReference type="FunFam" id="2.30.42.10:FF:000052">
    <property type="entry name" value="Syntrophin beta 1"/>
    <property type="match status" value="1"/>
</dbReference>
<dbReference type="Pfam" id="PF00169">
    <property type="entry name" value="PH"/>
    <property type="match status" value="1"/>
</dbReference>
<dbReference type="PANTHER" id="PTHR10554:SF12">
    <property type="entry name" value="IP02644P"/>
    <property type="match status" value="1"/>
</dbReference>
<keyword evidence="5" id="KW-0963">Cytoplasm</keyword>